<sequence length="1034" mass="110730">MSASAPAPALDQGLNPPPQQQPPHNMNPIQQLRPLTLPPHSGVSHPQYQQLPQQQHDHMSAYYTQSGGNTLVAANPGVGLGGSTFSPSGSAQFPGHHQQPQPGAVATPTPVGGAHLFQGMPGVPGNGLPEGNQGAVTTYPPFKRKAIRAAQACDACRARKAKCDEGRPSCGFCTETAIPCVYREVPPPKQDRTLLEILNRLGRIEGLLDAQNNGSNAETGASVANATALNRALDSMTTLANAATSAATMTNTPGGVSSQTTTLPQSQSASVPQPQNVSRVNPSAKYPPSGPTSNPAGQMLEEDEELTIPYQHTTAAHKLLLWPSIRNLIDEVVAEDEGYIMQAEECRGSLRIWGRGENAGIGEIFDEGEDPEAAWGVTCDGLQGRWMDPGGGGFSGEAVDDDETHGVGSGGLNPDGALKLDPDTVFLYLNSYLSNIHILHPILDKNTISRTTREFLARVNPPPPQPPVMTSSPTSACSGLESHAGHTRKSSISSNVIGKRKRAISISGGAIHEGSTQRRINSRNNSTSHPSPPHIPQHLPPRRQNIPRTIHSAIVLLVMALGSVCLHRQPVPGPLIPIATSSPKNAFISPPAFNQGGSTSTPTIQSAGTPPGTYPHNPYGSQAPPSRPPPRMPKKFLRNIDIIPGLAYFTKAMEIMGILFGGNELENVQAGLLTGLYWGQLGRVLDSWKWISWACMGCQVLVRMHEKDEVRKDVILRLFWSCLQLESDVLAELDLPPSGISRLEDSMPLPSGLSTDPIAGDLCEDDPLMWMYYLAQIALRKLLNRAHTALYKQHVGRTIAETNRSLNIARELDFQLEQWRKTLPVPLRWDESDPPSTDINAARLRAKYFGARYIIHRPFVYQAVHGLMGSASSPAMSTSETSGSPREGTPSAGAAARISSAAGDLSEAGGSVGVGTGAKGDQSLEASCRKCIEAAISSTTSFHAFSASSHRPVITNVFGTAHAQFGNLLVLSAAFLCPTLKHLIPSQLLHELFSKTIFFLRTLSPISAALGRDLLILEHTAAKLELKLDEYNQA</sequence>
<dbReference type="GO" id="GO:0008270">
    <property type="term" value="F:zinc ion binding"/>
    <property type="evidence" value="ECO:0007669"/>
    <property type="project" value="InterPro"/>
</dbReference>
<keyword evidence="5" id="KW-1185">Reference proteome</keyword>
<dbReference type="InterPro" id="IPR001138">
    <property type="entry name" value="Zn2Cys6_DnaBD"/>
</dbReference>
<feature type="compositionally biased region" description="Low complexity" evidence="2">
    <location>
        <begin position="22"/>
        <end position="31"/>
    </location>
</feature>
<name>A0A3N4LI23_9PEZI</name>
<feature type="region of interest" description="Disordered" evidence="2">
    <location>
        <begin position="82"/>
        <end position="132"/>
    </location>
</feature>
<reference evidence="4 5" key="1">
    <citation type="journal article" date="2018" name="Nat. Ecol. Evol.">
        <title>Pezizomycetes genomes reveal the molecular basis of ectomycorrhizal truffle lifestyle.</title>
        <authorList>
            <person name="Murat C."/>
            <person name="Payen T."/>
            <person name="Noel B."/>
            <person name="Kuo A."/>
            <person name="Morin E."/>
            <person name="Chen J."/>
            <person name="Kohler A."/>
            <person name="Krizsan K."/>
            <person name="Balestrini R."/>
            <person name="Da Silva C."/>
            <person name="Montanini B."/>
            <person name="Hainaut M."/>
            <person name="Levati E."/>
            <person name="Barry K.W."/>
            <person name="Belfiori B."/>
            <person name="Cichocki N."/>
            <person name="Clum A."/>
            <person name="Dockter R.B."/>
            <person name="Fauchery L."/>
            <person name="Guy J."/>
            <person name="Iotti M."/>
            <person name="Le Tacon F."/>
            <person name="Lindquist E.A."/>
            <person name="Lipzen A."/>
            <person name="Malagnac F."/>
            <person name="Mello A."/>
            <person name="Molinier V."/>
            <person name="Miyauchi S."/>
            <person name="Poulain J."/>
            <person name="Riccioni C."/>
            <person name="Rubini A."/>
            <person name="Sitrit Y."/>
            <person name="Splivallo R."/>
            <person name="Traeger S."/>
            <person name="Wang M."/>
            <person name="Zifcakova L."/>
            <person name="Wipf D."/>
            <person name="Zambonelli A."/>
            <person name="Paolocci F."/>
            <person name="Nowrousian M."/>
            <person name="Ottonello S."/>
            <person name="Baldrian P."/>
            <person name="Spatafora J.W."/>
            <person name="Henrissat B."/>
            <person name="Nagy L.G."/>
            <person name="Aury J.M."/>
            <person name="Wincker P."/>
            <person name="Grigoriev I.V."/>
            <person name="Bonfante P."/>
            <person name="Martin F.M."/>
        </authorList>
    </citation>
    <scope>NUCLEOTIDE SEQUENCE [LARGE SCALE GENOMIC DNA]</scope>
    <source>
        <strain evidence="4 5">ATCC MYA-4762</strain>
    </source>
</reference>
<dbReference type="Pfam" id="PF00172">
    <property type="entry name" value="Zn_clus"/>
    <property type="match status" value="1"/>
</dbReference>
<dbReference type="OrthoDB" id="5244761at2759"/>
<feature type="region of interest" description="Disordered" evidence="2">
    <location>
        <begin position="872"/>
        <end position="896"/>
    </location>
</feature>
<dbReference type="InParanoid" id="A0A3N4LI23"/>
<feature type="region of interest" description="Disordered" evidence="2">
    <location>
        <begin position="1"/>
        <end position="56"/>
    </location>
</feature>
<feature type="region of interest" description="Disordered" evidence="2">
    <location>
        <begin position="587"/>
        <end position="631"/>
    </location>
</feature>
<dbReference type="PROSITE" id="PS50048">
    <property type="entry name" value="ZN2_CY6_FUNGAL_2"/>
    <property type="match status" value="1"/>
</dbReference>
<dbReference type="SUPFAM" id="SSF57701">
    <property type="entry name" value="Zn2/Cys6 DNA-binding domain"/>
    <property type="match status" value="1"/>
</dbReference>
<evidence type="ECO:0000256" key="2">
    <source>
        <dbReference type="SAM" id="MobiDB-lite"/>
    </source>
</evidence>
<evidence type="ECO:0000313" key="5">
    <source>
        <dbReference type="Proteomes" id="UP000267821"/>
    </source>
</evidence>
<dbReference type="PANTHER" id="PTHR47785:SF4">
    <property type="entry name" value="ZN(II)2CYS6 TRANSCRIPTION FACTOR (EUROFUNG)"/>
    <property type="match status" value="1"/>
</dbReference>
<dbReference type="STRING" id="1051890.A0A3N4LI23"/>
<evidence type="ECO:0000256" key="1">
    <source>
        <dbReference type="ARBA" id="ARBA00023242"/>
    </source>
</evidence>
<accession>A0A3N4LI23</accession>
<evidence type="ECO:0000313" key="4">
    <source>
        <dbReference type="EMBL" id="RPB21358.1"/>
    </source>
</evidence>
<dbReference type="GO" id="GO:0000981">
    <property type="term" value="F:DNA-binding transcription factor activity, RNA polymerase II-specific"/>
    <property type="evidence" value="ECO:0007669"/>
    <property type="project" value="InterPro"/>
</dbReference>
<dbReference type="Gene3D" id="4.10.240.10">
    <property type="entry name" value="Zn(2)-C6 fungal-type DNA-binding domain"/>
    <property type="match status" value="1"/>
</dbReference>
<dbReference type="InterPro" id="IPR053181">
    <property type="entry name" value="EcdB-like_regulator"/>
</dbReference>
<dbReference type="InterPro" id="IPR036864">
    <property type="entry name" value="Zn2-C6_fun-type_DNA-bd_sf"/>
</dbReference>
<feature type="compositionally biased region" description="Polar residues" evidence="2">
    <location>
        <begin position="595"/>
        <end position="608"/>
    </location>
</feature>
<dbReference type="SMART" id="SM00066">
    <property type="entry name" value="GAL4"/>
    <property type="match status" value="1"/>
</dbReference>
<dbReference type="CDD" id="cd12148">
    <property type="entry name" value="fungal_TF_MHR"/>
    <property type="match status" value="1"/>
</dbReference>
<keyword evidence="1" id="KW-0539">Nucleus</keyword>
<dbReference type="PANTHER" id="PTHR47785">
    <property type="entry name" value="ZN(II)2CYS6 TRANSCRIPTION FACTOR (EUROFUNG)-RELATED-RELATED"/>
    <property type="match status" value="1"/>
</dbReference>
<feature type="domain" description="Zn(2)-C6 fungal-type" evidence="3">
    <location>
        <begin position="152"/>
        <end position="182"/>
    </location>
</feature>
<feature type="compositionally biased region" description="Low complexity" evidence="2">
    <location>
        <begin position="94"/>
        <end position="103"/>
    </location>
</feature>
<dbReference type="AlphaFoldDB" id="A0A3N4LI23"/>
<gene>
    <name evidence="4" type="ORF">L211DRAFT_443898</name>
</gene>
<dbReference type="Proteomes" id="UP000267821">
    <property type="component" value="Unassembled WGS sequence"/>
</dbReference>
<proteinExistence type="predicted"/>
<feature type="region of interest" description="Disordered" evidence="2">
    <location>
        <begin position="250"/>
        <end position="297"/>
    </location>
</feature>
<feature type="compositionally biased region" description="Low complexity" evidence="2">
    <location>
        <begin position="250"/>
        <end position="278"/>
    </location>
</feature>
<dbReference type="EMBL" id="ML121560">
    <property type="protein sequence ID" value="RPB21358.1"/>
    <property type="molecule type" value="Genomic_DNA"/>
</dbReference>
<dbReference type="CDD" id="cd00067">
    <property type="entry name" value="GAL4"/>
    <property type="match status" value="1"/>
</dbReference>
<organism evidence="4 5">
    <name type="scientific">Terfezia boudieri ATCC MYA-4762</name>
    <dbReference type="NCBI Taxonomy" id="1051890"/>
    <lineage>
        <taxon>Eukaryota</taxon>
        <taxon>Fungi</taxon>
        <taxon>Dikarya</taxon>
        <taxon>Ascomycota</taxon>
        <taxon>Pezizomycotina</taxon>
        <taxon>Pezizomycetes</taxon>
        <taxon>Pezizales</taxon>
        <taxon>Pezizaceae</taxon>
        <taxon>Terfezia</taxon>
    </lineage>
</organism>
<feature type="region of interest" description="Disordered" evidence="2">
    <location>
        <begin position="459"/>
        <end position="542"/>
    </location>
</feature>
<feature type="compositionally biased region" description="Polar residues" evidence="2">
    <location>
        <begin position="872"/>
        <end position="884"/>
    </location>
</feature>
<protein>
    <recommendedName>
        <fullName evidence="3">Zn(2)-C6 fungal-type domain-containing protein</fullName>
    </recommendedName>
</protein>
<dbReference type="PROSITE" id="PS00463">
    <property type="entry name" value="ZN2_CY6_FUNGAL_1"/>
    <property type="match status" value="1"/>
</dbReference>
<evidence type="ECO:0000259" key="3">
    <source>
        <dbReference type="PROSITE" id="PS50048"/>
    </source>
</evidence>
<feature type="compositionally biased region" description="Polar residues" evidence="2">
    <location>
        <begin position="468"/>
        <end position="477"/>
    </location>
</feature>
<feature type="compositionally biased region" description="Pro residues" evidence="2">
    <location>
        <begin position="530"/>
        <end position="539"/>
    </location>
</feature>